<dbReference type="Proteomes" id="UP001162162">
    <property type="component" value="Unassembled WGS sequence"/>
</dbReference>
<dbReference type="EMBL" id="JAPWTK010000995">
    <property type="protein sequence ID" value="KAJ8934722.1"/>
    <property type="molecule type" value="Genomic_DNA"/>
</dbReference>
<keyword evidence="2" id="KW-1185">Reference proteome</keyword>
<name>A0AAV8X730_9CUCU</name>
<evidence type="ECO:0000313" key="1">
    <source>
        <dbReference type="EMBL" id="KAJ8934722.1"/>
    </source>
</evidence>
<organism evidence="1 2">
    <name type="scientific">Aromia moschata</name>
    <dbReference type="NCBI Taxonomy" id="1265417"/>
    <lineage>
        <taxon>Eukaryota</taxon>
        <taxon>Metazoa</taxon>
        <taxon>Ecdysozoa</taxon>
        <taxon>Arthropoda</taxon>
        <taxon>Hexapoda</taxon>
        <taxon>Insecta</taxon>
        <taxon>Pterygota</taxon>
        <taxon>Neoptera</taxon>
        <taxon>Endopterygota</taxon>
        <taxon>Coleoptera</taxon>
        <taxon>Polyphaga</taxon>
        <taxon>Cucujiformia</taxon>
        <taxon>Chrysomeloidea</taxon>
        <taxon>Cerambycidae</taxon>
        <taxon>Cerambycinae</taxon>
        <taxon>Callichromatini</taxon>
        <taxon>Aromia</taxon>
    </lineage>
</organism>
<accession>A0AAV8X730</accession>
<sequence length="90" mass="10370">MELFGRYILQTQEIVDNKSFNTANKVIDSAADLNDVFYVFVDLMTTQMSEFQERDSVNVNKFCGFGGSSYIKLPYFIEKKKAVVNVHNQE</sequence>
<dbReference type="AlphaFoldDB" id="A0AAV8X730"/>
<gene>
    <name evidence="1" type="ORF">NQ318_012092</name>
</gene>
<proteinExistence type="predicted"/>
<protein>
    <submittedName>
        <fullName evidence="1">Uncharacterized protein</fullName>
    </submittedName>
</protein>
<comment type="caution">
    <text evidence="1">The sequence shown here is derived from an EMBL/GenBank/DDBJ whole genome shotgun (WGS) entry which is preliminary data.</text>
</comment>
<evidence type="ECO:0000313" key="2">
    <source>
        <dbReference type="Proteomes" id="UP001162162"/>
    </source>
</evidence>
<reference evidence="1" key="1">
    <citation type="journal article" date="2023" name="Insect Mol. Biol.">
        <title>Genome sequencing provides insights into the evolution of gene families encoding plant cell wall-degrading enzymes in longhorned beetles.</title>
        <authorList>
            <person name="Shin N.R."/>
            <person name="Okamura Y."/>
            <person name="Kirsch R."/>
            <person name="Pauchet Y."/>
        </authorList>
    </citation>
    <scope>NUCLEOTIDE SEQUENCE</scope>
    <source>
        <strain evidence="1">AMC_N1</strain>
    </source>
</reference>